<dbReference type="EMBL" id="KI546057">
    <property type="protein sequence ID" value="EST46879.1"/>
    <property type="molecule type" value="Genomic_DNA"/>
</dbReference>
<protein>
    <submittedName>
        <fullName evidence="1">Uncharacterized protein</fullName>
    </submittedName>
</protein>
<organism evidence="1">
    <name type="scientific">Spironucleus salmonicida</name>
    <dbReference type="NCBI Taxonomy" id="348837"/>
    <lineage>
        <taxon>Eukaryota</taxon>
        <taxon>Metamonada</taxon>
        <taxon>Diplomonadida</taxon>
        <taxon>Hexamitidae</taxon>
        <taxon>Hexamitinae</taxon>
        <taxon>Spironucleus</taxon>
    </lineage>
</organism>
<reference evidence="1" key="1">
    <citation type="journal article" date="2014" name="PLoS Genet.">
        <title>The Genome of Spironucleus salmonicida Highlights a Fish Pathogen Adapted to Fluctuating Environments.</title>
        <authorList>
            <person name="Xu F."/>
            <person name="Jerlstrom-Hultqvist J."/>
            <person name="Einarsson E."/>
            <person name="Astvaldsson A."/>
            <person name="Svard S.G."/>
            <person name="Andersson J.O."/>
        </authorList>
    </citation>
    <scope>NUCLEOTIDE SEQUENCE</scope>
</reference>
<accession>V6M134</accession>
<dbReference type="AlphaFoldDB" id="V6M134"/>
<gene>
    <name evidence="1" type="ORF">SS50377_13031</name>
</gene>
<proteinExistence type="predicted"/>
<name>V6M134_9EUKA</name>
<evidence type="ECO:0000313" key="1">
    <source>
        <dbReference type="EMBL" id="EST46879.1"/>
    </source>
</evidence>
<sequence>MYDTTFSKSPDICIHFAPVLEGASTRPKDQINITIGNLTDYSHILFERFQPKLSCNDKEPRILAVLQTVQYQILTILQFDQYNAYWGCPSLAQQAYSVDAQPYLQAYVNLHHSQIDVRLQIRRLFPTDHLLFSHFDQQKPILHSNLLQLCVSGRLPEDIQKLENWYCNRCVVRPFRWSVNTFVKFLQKSHLPVATHLNVLVFVPTNHHSGVLLLWRKYSSADPSGKLRTLLLIIDFHHNISYIPDYQW</sequence>